<dbReference type="AlphaFoldDB" id="W4Q5X1"/>
<dbReference type="GO" id="GO:0044281">
    <property type="term" value="P:small molecule metabolic process"/>
    <property type="evidence" value="ECO:0007669"/>
    <property type="project" value="UniProtKB-ARBA"/>
</dbReference>
<dbReference type="Pfam" id="PF01557">
    <property type="entry name" value="FAA_hydrolase"/>
    <property type="match status" value="1"/>
</dbReference>
<keyword evidence="5" id="KW-1185">Reference proteome</keyword>
<dbReference type="InterPro" id="IPR011234">
    <property type="entry name" value="Fumarylacetoacetase-like_C"/>
</dbReference>
<gene>
    <name evidence="4" type="ORF">JCM9140_3530</name>
</gene>
<dbReference type="SUPFAM" id="SSF56529">
    <property type="entry name" value="FAH"/>
    <property type="match status" value="1"/>
</dbReference>
<keyword evidence="2" id="KW-0479">Metal-binding</keyword>
<evidence type="ECO:0000313" key="5">
    <source>
        <dbReference type="Proteomes" id="UP000018890"/>
    </source>
</evidence>
<dbReference type="PANTHER" id="PTHR42796">
    <property type="entry name" value="FUMARYLACETOACETATE HYDROLASE DOMAIN-CONTAINING PROTEIN 2A-RELATED"/>
    <property type="match status" value="1"/>
</dbReference>
<evidence type="ECO:0000256" key="2">
    <source>
        <dbReference type="ARBA" id="ARBA00022723"/>
    </source>
</evidence>
<dbReference type="GO" id="GO:0046872">
    <property type="term" value="F:metal ion binding"/>
    <property type="evidence" value="ECO:0007669"/>
    <property type="project" value="UniProtKB-KW"/>
</dbReference>
<dbReference type="RefSeq" id="WP_034748571.1">
    <property type="nucleotide sequence ID" value="NZ_BAUT01000049.1"/>
</dbReference>
<dbReference type="OrthoDB" id="9805307at2"/>
<accession>W4Q5X1</accession>
<sequence>MGIHVVRFEDNGTKWGVLEEGRVYPVEGSYLTLADFLKDGVSVAKEINKENIEGLDANQVTFLSPVTAPTQIVCQGANYSAHREEAGLQGQRPPFNLIFTKAASSITGPNNDILSPTHVKLLDYEIEVGIIIKQEILQPITVTPDNLAEYVAGFVITNDVSARDTQFTEGQWYKGKSFRTFCPVGPVLYLIDKDEAHYIHNLELSLSVNGEIRQAAHTEQLLFKPEETLTELSGLMSFYPGDLVLTGTPGGVALKLSPEDLDLLMNPFVKLDQKVEKLNESQASNTNYLKEGDLITCEVRSSDGRIDLGKQQNKVRFV</sequence>
<feature type="domain" description="Fumarylacetoacetase-like C-terminal" evidence="3">
    <location>
        <begin position="71"/>
        <end position="315"/>
    </location>
</feature>
<name>W4Q5X1_9BACI</name>
<dbReference type="InterPro" id="IPR036663">
    <property type="entry name" value="Fumarylacetoacetase_C_sf"/>
</dbReference>
<proteinExistence type="inferred from homology"/>
<evidence type="ECO:0000259" key="3">
    <source>
        <dbReference type="Pfam" id="PF01557"/>
    </source>
</evidence>
<dbReference type="PANTHER" id="PTHR42796:SF4">
    <property type="entry name" value="FUMARYLACETOACETATE HYDROLASE DOMAIN-CONTAINING PROTEIN 2A"/>
    <property type="match status" value="1"/>
</dbReference>
<organism evidence="4 5">
    <name type="scientific">Halalkalibacter wakoensis JCM 9140</name>
    <dbReference type="NCBI Taxonomy" id="1236970"/>
    <lineage>
        <taxon>Bacteria</taxon>
        <taxon>Bacillati</taxon>
        <taxon>Bacillota</taxon>
        <taxon>Bacilli</taxon>
        <taxon>Bacillales</taxon>
        <taxon>Bacillaceae</taxon>
        <taxon>Halalkalibacter</taxon>
    </lineage>
</organism>
<evidence type="ECO:0000313" key="4">
    <source>
        <dbReference type="EMBL" id="GAE27387.1"/>
    </source>
</evidence>
<comment type="caution">
    <text evidence="4">The sequence shown here is derived from an EMBL/GenBank/DDBJ whole genome shotgun (WGS) entry which is preliminary data.</text>
</comment>
<dbReference type="Gene3D" id="3.90.850.10">
    <property type="entry name" value="Fumarylacetoacetase-like, C-terminal domain"/>
    <property type="match status" value="1"/>
</dbReference>
<protein>
    <submittedName>
        <fullName evidence="4">Fumarylacetoacetate hydrolase family protein</fullName>
    </submittedName>
</protein>
<keyword evidence="4" id="KW-0378">Hydrolase</keyword>
<dbReference type="STRING" id="1236970.JCM9140_3530"/>
<reference evidence="4" key="1">
    <citation type="journal article" date="2014" name="Genome Announc.">
        <title>Draft Genome Sequences of Three Alkaliphilic Bacillus Strains, Bacillus wakoensis JCM 9140T, Bacillus akibai JCM 9157T, and Bacillus hemicellulosilyticus JCM 9152T.</title>
        <authorList>
            <person name="Yuki M."/>
            <person name="Oshima K."/>
            <person name="Suda W."/>
            <person name="Oshida Y."/>
            <person name="Kitamura K."/>
            <person name="Iida T."/>
            <person name="Hattori M."/>
            <person name="Ohkuma M."/>
        </authorList>
    </citation>
    <scope>NUCLEOTIDE SEQUENCE [LARGE SCALE GENOMIC DNA]</scope>
    <source>
        <strain evidence="4">JCM 9140</strain>
    </source>
</reference>
<dbReference type="GO" id="GO:0016787">
    <property type="term" value="F:hydrolase activity"/>
    <property type="evidence" value="ECO:0007669"/>
    <property type="project" value="UniProtKB-KW"/>
</dbReference>
<dbReference type="Proteomes" id="UP000018890">
    <property type="component" value="Unassembled WGS sequence"/>
</dbReference>
<dbReference type="EMBL" id="BAUT01000049">
    <property type="protein sequence ID" value="GAE27387.1"/>
    <property type="molecule type" value="Genomic_DNA"/>
</dbReference>
<comment type="similarity">
    <text evidence="1">Belongs to the FAH family.</text>
</comment>
<dbReference type="InterPro" id="IPR051121">
    <property type="entry name" value="FAH"/>
</dbReference>
<evidence type="ECO:0000256" key="1">
    <source>
        <dbReference type="ARBA" id="ARBA00010211"/>
    </source>
</evidence>